<dbReference type="GO" id="GO:0005544">
    <property type="term" value="F:calcium-dependent phospholipid binding"/>
    <property type="evidence" value="ECO:0007669"/>
    <property type="project" value="InterPro"/>
</dbReference>
<dbReference type="PROSITE" id="PS50004">
    <property type="entry name" value="C2"/>
    <property type="match status" value="2"/>
</dbReference>
<organism evidence="4 6">
    <name type="scientific">Volvox reticuliferus</name>
    <dbReference type="NCBI Taxonomy" id="1737510"/>
    <lineage>
        <taxon>Eukaryota</taxon>
        <taxon>Viridiplantae</taxon>
        <taxon>Chlorophyta</taxon>
        <taxon>core chlorophytes</taxon>
        <taxon>Chlorophyceae</taxon>
        <taxon>CS clade</taxon>
        <taxon>Chlamydomonadales</taxon>
        <taxon>Volvocaceae</taxon>
        <taxon>Volvox</taxon>
    </lineage>
</organism>
<protein>
    <recommendedName>
        <fullName evidence="3">C2 domain-containing protein</fullName>
    </recommendedName>
</protein>
<sequence>MGNCLTADVKSTKSQVGELQSVDSIFRAETEGKELVVGALGYCSWIVLHLRCRKLRNADVFSKSDALGILYQWKDESWAEAGRTEMITNSLEPSFTKTFKVLYNFERLQRYRVVIVDVDKGQDPQKLHPDDCDFLGACEFALSEVVTAPGKKFVRNLISRRGENLESMAVLLAEEVPDCKEIYRIRLSASKLRNVERFGKSDPFIQFSRCQEDGEWLPVYKTRVIKNNLNPIWEEFAVRATQLNNGDVMRPLRIKVFDYEPTGSHRLLGQCEVSTEHMMELASQHGAFLSLQPPPGKSPGDYGMLQILSFNVETSVTFLDYLAGGTEIGFVVAVDFTASNGNPATSSSKHYYAGGMTEYERAITGIGHVLEFYDKDKVFPMFGFGGQHQRNPTNHCFPMGTPPDSTCVGVAGLLQAYRKALSTWKLSGPTLFAPVIRKASQLASATIASKPPKYTALLILTDGAIMDMEDTIEAIIAASVLPLSIIIVGIGSDEFGDMNKLDGDNSRLSSGNRMAVRDIVQFVEFYKYHGDGIRLAQEVLRELPAQLLEYMKTNHIQCPPPLNAAPTMAMAIPMESTGCSGAAIARQDVPEGAMPASIAAN</sequence>
<dbReference type="SMART" id="SM00327">
    <property type="entry name" value="VWA"/>
    <property type="match status" value="1"/>
</dbReference>
<evidence type="ECO:0000313" key="4">
    <source>
        <dbReference type="EMBL" id="GIL72854.1"/>
    </source>
</evidence>
<dbReference type="PANTHER" id="PTHR10857:SF106">
    <property type="entry name" value="C2 DOMAIN-CONTAINING PROTEIN"/>
    <property type="match status" value="1"/>
</dbReference>
<dbReference type="EMBL" id="BNCP01000004">
    <property type="protein sequence ID" value="GIL72854.1"/>
    <property type="molecule type" value="Genomic_DNA"/>
</dbReference>
<feature type="domain" description="C2" evidence="3">
    <location>
        <begin position="160"/>
        <end position="288"/>
    </location>
</feature>
<dbReference type="InterPro" id="IPR002035">
    <property type="entry name" value="VWF_A"/>
</dbReference>
<evidence type="ECO:0000256" key="2">
    <source>
        <dbReference type="ARBA" id="ARBA00022737"/>
    </source>
</evidence>
<evidence type="ECO:0000313" key="6">
    <source>
        <dbReference type="Proteomes" id="UP000747110"/>
    </source>
</evidence>
<accession>A0A8J4C443</accession>
<dbReference type="SUPFAM" id="SSF53300">
    <property type="entry name" value="vWA-like"/>
    <property type="match status" value="1"/>
</dbReference>
<proteinExistence type="inferred from homology"/>
<name>A0A8J4C443_9CHLO</name>
<gene>
    <name evidence="4" type="ORF">Vretifemale_3155</name>
    <name evidence="5" type="ORF">Vretimale_4529</name>
</gene>
<dbReference type="InterPro" id="IPR037768">
    <property type="entry name" value="C2B_Copine"/>
</dbReference>
<dbReference type="InterPro" id="IPR036465">
    <property type="entry name" value="vWFA_dom_sf"/>
</dbReference>
<dbReference type="OrthoDB" id="5855668at2759"/>
<comment type="caution">
    <text evidence="4">The sequence shown here is derived from an EMBL/GenBank/DDBJ whole genome shotgun (WGS) entry which is preliminary data.</text>
</comment>
<dbReference type="CDD" id="cd04048">
    <property type="entry name" value="C2A_Copine"/>
    <property type="match status" value="1"/>
</dbReference>
<keyword evidence="2" id="KW-0677">Repeat</keyword>
<dbReference type="InterPro" id="IPR000008">
    <property type="entry name" value="C2_dom"/>
</dbReference>
<dbReference type="GO" id="GO:0005886">
    <property type="term" value="C:plasma membrane"/>
    <property type="evidence" value="ECO:0007669"/>
    <property type="project" value="TreeGrafter"/>
</dbReference>
<dbReference type="Proteomes" id="UP000722791">
    <property type="component" value="Unassembled WGS sequence"/>
</dbReference>
<evidence type="ECO:0000313" key="5">
    <source>
        <dbReference type="EMBL" id="GIL99342.1"/>
    </source>
</evidence>
<dbReference type="InterPro" id="IPR035892">
    <property type="entry name" value="C2_domain_sf"/>
</dbReference>
<evidence type="ECO:0000259" key="3">
    <source>
        <dbReference type="PROSITE" id="PS50004"/>
    </source>
</evidence>
<feature type="domain" description="C2" evidence="3">
    <location>
        <begin position="20"/>
        <end position="155"/>
    </location>
</feature>
<dbReference type="AlphaFoldDB" id="A0A8J4C443"/>
<dbReference type="EMBL" id="BNCQ01000006">
    <property type="protein sequence ID" value="GIL99342.1"/>
    <property type="molecule type" value="Genomic_DNA"/>
</dbReference>
<dbReference type="Proteomes" id="UP000747110">
    <property type="component" value="Unassembled WGS sequence"/>
</dbReference>
<dbReference type="InterPro" id="IPR045052">
    <property type="entry name" value="Copine"/>
</dbReference>
<dbReference type="Gene3D" id="2.60.40.150">
    <property type="entry name" value="C2 domain"/>
    <property type="match status" value="2"/>
</dbReference>
<dbReference type="Pfam" id="PF00168">
    <property type="entry name" value="C2"/>
    <property type="match status" value="2"/>
</dbReference>
<keyword evidence="6" id="KW-1185">Reference proteome</keyword>
<dbReference type="FunFam" id="2.60.40.150:FF:000349">
    <property type="entry name" value="Copine family protein"/>
    <property type="match status" value="1"/>
</dbReference>
<comment type="similarity">
    <text evidence="1">Belongs to the copine family.</text>
</comment>
<dbReference type="Pfam" id="PF07002">
    <property type="entry name" value="Copine"/>
    <property type="match status" value="1"/>
</dbReference>
<evidence type="ECO:0000256" key="1">
    <source>
        <dbReference type="ARBA" id="ARBA00009048"/>
    </source>
</evidence>
<reference evidence="4" key="1">
    <citation type="journal article" date="2021" name="Proc. Natl. Acad. Sci. U.S.A.">
        <title>Three genomes in the algal genus Volvox reveal the fate of a haploid sex-determining region after a transition to homothallism.</title>
        <authorList>
            <person name="Yamamoto K."/>
            <person name="Hamaji T."/>
            <person name="Kawai-Toyooka H."/>
            <person name="Matsuzaki R."/>
            <person name="Takahashi F."/>
            <person name="Nishimura Y."/>
            <person name="Kawachi M."/>
            <person name="Noguchi H."/>
            <person name="Minakuchi Y."/>
            <person name="Umen J.G."/>
            <person name="Toyoda A."/>
            <person name="Nozaki H."/>
        </authorList>
    </citation>
    <scope>NUCLEOTIDE SEQUENCE</scope>
    <source>
        <strain evidence="5">NIES-3785</strain>
        <strain evidence="4">NIES-3786</strain>
    </source>
</reference>
<dbReference type="SMART" id="SM00239">
    <property type="entry name" value="C2"/>
    <property type="match status" value="2"/>
</dbReference>
<dbReference type="PANTHER" id="PTHR10857">
    <property type="entry name" value="COPINE"/>
    <property type="match status" value="1"/>
</dbReference>
<dbReference type="CDD" id="cd04047">
    <property type="entry name" value="C2B_Copine"/>
    <property type="match status" value="1"/>
</dbReference>
<dbReference type="SUPFAM" id="SSF49562">
    <property type="entry name" value="C2 domain (Calcium/lipid-binding domain, CaLB)"/>
    <property type="match status" value="2"/>
</dbReference>
<dbReference type="InterPro" id="IPR010734">
    <property type="entry name" value="Copine_C"/>
</dbReference>
<dbReference type="GO" id="GO:0071277">
    <property type="term" value="P:cellular response to calcium ion"/>
    <property type="evidence" value="ECO:0007669"/>
    <property type="project" value="TreeGrafter"/>
</dbReference>